<proteinExistence type="predicted"/>
<dbReference type="EMBL" id="JMIR01000007">
    <property type="protein sequence ID" value="KEO83935.1"/>
    <property type="molecule type" value="Genomic_DNA"/>
</dbReference>
<evidence type="ECO:0000313" key="2">
    <source>
        <dbReference type="EMBL" id="KEO83935.1"/>
    </source>
</evidence>
<feature type="domain" description="Glycosyl transferase family 1" evidence="1">
    <location>
        <begin position="285"/>
        <end position="407"/>
    </location>
</feature>
<comment type="caution">
    <text evidence="2">The sequence shown here is derived from an EMBL/GenBank/DDBJ whole genome shotgun (WGS) entry which is preliminary data.</text>
</comment>
<dbReference type="Gene3D" id="3.40.50.2000">
    <property type="entry name" value="Glycogen Phosphorylase B"/>
    <property type="match status" value="1"/>
</dbReference>
<dbReference type="CDD" id="cd03801">
    <property type="entry name" value="GT4_PimA-like"/>
    <property type="match status" value="1"/>
</dbReference>
<protein>
    <recommendedName>
        <fullName evidence="1">Glycosyl transferase family 1 domain-containing protein</fullName>
    </recommendedName>
</protein>
<dbReference type="PANTHER" id="PTHR12526">
    <property type="entry name" value="GLYCOSYLTRANSFERASE"/>
    <property type="match status" value="1"/>
</dbReference>
<dbReference type="RefSeq" id="WP_038085951.1">
    <property type="nucleotide sequence ID" value="NZ_JMIR01000007.1"/>
</dbReference>
<dbReference type="SUPFAM" id="SSF53756">
    <property type="entry name" value="UDP-Glycosyltransferase/glycogen phosphorylase"/>
    <property type="match status" value="2"/>
</dbReference>
<dbReference type="eggNOG" id="COG0438">
    <property type="taxonomic scope" value="Bacteria"/>
</dbReference>
<gene>
    <name evidence="2" type="ORF">EL26_07030</name>
</gene>
<dbReference type="PANTHER" id="PTHR12526:SF637">
    <property type="entry name" value="GLYCOSYLTRANSFERASE EPSF-RELATED"/>
    <property type="match status" value="1"/>
</dbReference>
<dbReference type="Proteomes" id="UP000027931">
    <property type="component" value="Unassembled WGS sequence"/>
</dbReference>
<dbReference type="Pfam" id="PF00534">
    <property type="entry name" value="Glycos_transf_1"/>
    <property type="match status" value="1"/>
</dbReference>
<evidence type="ECO:0000313" key="3">
    <source>
        <dbReference type="Proteomes" id="UP000027931"/>
    </source>
</evidence>
<dbReference type="InterPro" id="IPR001296">
    <property type="entry name" value="Glyco_trans_1"/>
</dbReference>
<dbReference type="GO" id="GO:0016757">
    <property type="term" value="F:glycosyltransferase activity"/>
    <property type="evidence" value="ECO:0007669"/>
    <property type="project" value="InterPro"/>
</dbReference>
<sequence>MRGATGAVRIGYVGGQSKRRYERVIQGWAKSLSEEVELVTIPPFAFMKLFGGSIQHWIQCLPESLPFLSEGLERLGRQYGLDVWYVNVPMLAPYLMMARNYGQLDLGFLLVAHSAGSEAWLRQWTGVAPWITERDVLVAGTKSVKQALLNVSAQFAGAIEVPPCLAVAENGASGSPTGLQLLAVGVDEGKNIEALLDCFAAVRTRVPQAHLTLLGEFGVRAKAAAQALQTAARGGGVSTAPPSSLLESWARTVAFSFAKLFSAPTSAESLDALEAAEVERARLRVMELAQERGLADGVDFSVPATEEARDGYFAGADVLIDFSTDPGETLGLHLLQAKACGLPVVCTRWNGFGELVESDGDGWLVDVKWDEEDPGPIVDLQGAADAIVAMLLDRERRERLSQRAKERVRLYDSALRMPRVTAALQEAGDHTVEWDRLVKWSEQIEQVDDAPEHAGPLNPVEHSLFSRSDMEVRRSVANAVHHLAVTPLGHLGHIYNLANLEGVDWLDETPLSVLTGGTKVPLAEWYAKVRNIIGHYAGRASVDLSAK</sequence>
<keyword evidence="3" id="KW-1185">Reference proteome</keyword>
<reference evidence="2 3" key="1">
    <citation type="journal article" date="2013" name="Int. J. Syst. Evol. Microbiol.">
        <title>Tumebacillus flagellatus sp. nov., an alpha-amylase/pullulanase-producing bacterium isolated from cassava wastewater.</title>
        <authorList>
            <person name="Wang Q."/>
            <person name="Xie N."/>
            <person name="Qin Y."/>
            <person name="Shen N."/>
            <person name="Zhu J."/>
            <person name="Mi H."/>
            <person name="Huang R."/>
        </authorList>
    </citation>
    <scope>NUCLEOTIDE SEQUENCE [LARGE SCALE GENOMIC DNA]</scope>
    <source>
        <strain evidence="2 3">GST4</strain>
    </source>
</reference>
<dbReference type="STRING" id="1157490.EL26_07030"/>
<name>A0A074LTL5_9BACL</name>
<organism evidence="2 3">
    <name type="scientific">Tumebacillus flagellatus</name>
    <dbReference type="NCBI Taxonomy" id="1157490"/>
    <lineage>
        <taxon>Bacteria</taxon>
        <taxon>Bacillati</taxon>
        <taxon>Bacillota</taxon>
        <taxon>Bacilli</taxon>
        <taxon>Bacillales</taxon>
        <taxon>Alicyclobacillaceae</taxon>
        <taxon>Tumebacillus</taxon>
    </lineage>
</organism>
<evidence type="ECO:0000259" key="1">
    <source>
        <dbReference type="Pfam" id="PF00534"/>
    </source>
</evidence>
<accession>A0A074LTL5</accession>
<dbReference type="AlphaFoldDB" id="A0A074LTL5"/>